<name>A0A1G5BRR9_9FIRM</name>
<evidence type="ECO:0000313" key="1">
    <source>
        <dbReference type="EMBL" id="SCX92892.1"/>
    </source>
</evidence>
<dbReference type="Proteomes" id="UP000183047">
    <property type="component" value="Unassembled WGS sequence"/>
</dbReference>
<dbReference type="RefSeq" id="WP_074461537.1">
    <property type="nucleotide sequence ID" value="NZ_FMUR01000005.1"/>
</dbReference>
<dbReference type="EMBL" id="FMUR01000005">
    <property type="protein sequence ID" value="SCX92892.1"/>
    <property type="molecule type" value="Genomic_DNA"/>
</dbReference>
<dbReference type="OrthoDB" id="243939at2"/>
<evidence type="ECO:0000313" key="2">
    <source>
        <dbReference type="Proteomes" id="UP000183047"/>
    </source>
</evidence>
<gene>
    <name evidence="1" type="ORF">SAMN02910451_00780</name>
</gene>
<dbReference type="AlphaFoldDB" id="A0A1G5BRR9"/>
<sequence length="266" mass="31285">MDKLIKLMENRAKVLRNGIKIAERDKKTFPEGHLRISRTNNQIRYYEAADGPTPDEKYISVKNMKLIRRLAQKTYNKTFLRNAKNELEDIEKLLKVFNKADADSCFTNLSSDRQNLIVPYIIPDHLYAKEWQSQNFQSNSYMPENIKYDTRRGEKVRSKSEAILADIMFELGIPYHYEKPLIISGGIVRYPDFTMLNVKTREEIYMEHFGLLDDDEYRRASLNKLDDYRRSGIYPGKNLIFTYETDDSPLDIKGIKEMLKELLCEA</sequence>
<proteinExistence type="predicted"/>
<organism evidence="1 2">
    <name type="scientific">Butyrivibrio hungatei</name>
    <dbReference type="NCBI Taxonomy" id="185008"/>
    <lineage>
        <taxon>Bacteria</taxon>
        <taxon>Bacillati</taxon>
        <taxon>Bacillota</taxon>
        <taxon>Clostridia</taxon>
        <taxon>Lachnospirales</taxon>
        <taxon>Lachnospiraceae</taxon>
        <taxon>Butyrivibrio</taxon>
    </lineage>
</organism>
<reference evidence="2" key="1">
    <citation type="submission" date="2016-10" db="EMBL/GenBank/DDBJ databases">
        <authorList>
            <person name="Varghese N."/>
            <person name="Submissions S."/>
        </authorList>
    </citation>
    <scope>NUCLEOTIDE SEQUENCE [LARGE SCALE GENOMIC DNA]</scope>
    <source>
        <strain evidence="2">XBD2006</strain>
    </source>
</reference>
<accession>A0A1G5BRR9</accession>
<protein>
    <submittedName>
        <fullName evidence="1">Uncharacterized protein</fullName>
    </submittedName>
</protein>
<keyword evidence="2" id="KW-1185">Reference proteome</keyword>